<reference evidence="1" key="1">
    <citation type="journal article" date="2022" name="BMC Genomics">
        <title>Genome sequence of the entomopathogenic Serratia entomophila isolate 626 and characterisation of the species specific itaconate degradation pathway.</title>
        <authorList>
            <person name="Vaughan A.L."/>
            <person name="Altermann E."/>
            <person name="Glare T.R."/>
            <person name="Hurst M.R.H."/>
        </authorList>
    </citation>
    <scope>NUCLEOTIDE SEQUENCE</scope>
    <source>
        <strain evidence="1">626</strain>
    </source>
</reference>
<protein>
    <submittedName>
        <fullName evidence="1">CoA transferase</fullName>
    </submittedName>
</protein>
<dbReference type="SUPFAM" id="SSF89796">
    <property type="entry name" value="CoA-transferase family III (CaiB/BaiF)"/>
    <property type="match status" value="2"/>
</dbReference>
<accession>A0ABY5CNN9</accession>
<dbReference type="InterPro" id="IPR044855">
    <property type="entry name" value="CoA-Trfase_III_dom3_sf"/>
</dbReference>
<dbReference type="GeneID" id="75023255"/>
<evidence type="ECO:0000313" key="2">
    <source>
        <dbReference type="Proteomes" id="UP001056873"/>
    </source>
</evidence>
<dbReference type="Gene3D" id="3.30.1540.10">
    <property type="entry name" value="formyl-coa transferase, domain 3"/>
    <property type="match status" value="1"/>
</dbReference>
<dbReference type="InterPro" id="IPR023606">
    <property type="entry name" value="CoA-Trfase_III_dom_1_sf"/>
</dbReference>
<proteinExistence type="predicted"/>
<dbReference type="PANTHER" id="PTHR48229:SF1">
    <property type="entry name" value="ALPHA METHYLACYL-COA RACEMASE-RELATED"/>
    <property type="match status" value="1"/>
</dbReference>
<dbReference type="PANTHER" id="PTHR48229">
    <property type="entry name" value="CAIB/BAIF FAMILY ENZYME (AFU_ORTHOLOGUE AFUA_1G05360)-RELATED"/>
    <property type="match status" value="1"/>
</dbReference>
<dbReference type="Gene3D" id="3.40.50.10540">
    <property type="entry name" value="Crotonobetainyl-coa:carnitine coa-transferase, domain 1"/>
    <property type="match status" value="2"/>
</dbReference>
<gene>
    <name evidence="1" type="ORF">KFQ06_14580</name>
</gene>
<dbReference type="RefSeq" id="WP_234585134.1">
    <property type="nucleotide sequence ID" value="NZ_CAMIPG010000006.1"/>
</dbReference>
<evidence type="ECO:0000313" key="1">
    <source>
        <dbReference type="EMBL" id="USU99286.1"/>
    </source>
</evidence>
<keyword evidence="1" id="KW-0808">Transferase</keyword>
<organism evidence="1 2">
    <name type="scientific">Serratia entomophila</name>
    <dbReference type="NCBI Taxonomy" id="42906"/>
    <lineage>
        <taxon>Bacteria</taxon>
        <taxon>Pseudomonadati</taxon>
        <taxon>Pseudomonadota</taxon>
        <taxon>Gammaproteobacteria</taxon>
        <taxon>Enterobacterales</taxon>
        <taxon>Yersiniaceae</taxon>
        <taxon>Serratia</taxon>
    </lineage>
</organism>
<dbReference type="InterPro" id="IPR003673">
    <property type="entry name" value="CoA-Trfase_fam_III"/>
</dbReference>
<dbReference type="GO" id="GO:0016740">
    <property type="term" value="F:transferase activity"/>
    <property type="evidence" value="ECO:0007669"/>
    <property type="project" value="UniProtKB-KW"/>
</dbReference>
<name>A0ABY5CNN9_9GAMM</name>
<dbReference type="InterPro" id="IPR052985">
    <property type="entry name" value="CoA-trans_III_biosynth/detox"/>
</dbReference>
<sequence>MSLSERQLGIYRAILEGIQIDPDAYQGVEIGQTPSSLSTTSRIEFADFATAIFAAMGVLVNQLGQLRGLPQQQISIDRRHACMMFNSIAYFFRAGWQVDISAVHTPVNNFFRTRDNRWIFFNGAYPHLRAGLLRFLNSTDDRGAIARAVAQWDAQALEDELGSLNLCAGMLRSREEWMAHPQGQALAAVPPIQLEFNGRPTRRQLSKGAVRPLQGVKVLDCTHVIAGPTIGRLLAEQGADVIHVQYPYHDSILGFDLETSFGKKCVYLDFNDPRDRQRLLELADQADVFIDGFRHGALEKHGFVAEALWERNPGLIAVEANCYGFNGPWAGRRGWEQLAQSVTGLAYQHSAGRADPALIPAYFSDYGTGCLGAIGVLAALEQQFTVGQGCRVRVSLARTAMLGLEYDENSEVGQPIGAEDLERYLVDQESPHGLLTRVAPVAQMDQTPPYARCPASYPGTASLNAAWDSEPEKILQVTHSTTRIFRQDIAHWRGHQEL</sequence>
<dbReference type="Proteomes" id="UP001056873">
    <property type="component" value="Chromosome"/>
</dbReference>
<keyword evidence="2" id="KW-1185">Reference proteome</keyword>
<dbReference type="Pfam" id="PF02515">
    <property type="entry name" value="CoA_transf_3"/>
    <property type="match status" value="2"/>
</dbReference>
<dbReference type="EMBL" id="CP074347">
    <property type="protein sequence ID" value="USU99286.1"/>
    <property type="molecule type" value="Genomic_DNA"/>
</dbReference>